<dbReference type="InterPro" id="IPR011044">
    <property type="entry name" value="Quino_amine_DH_bsu"/>
</dbReference>
<name>A0AAX3EI94_PAEUR</name>
<dbReference type="SUPFAM" id="SSF50969">
    <property type="entry name" value="YVTN repeat-like/Quinoprotein amine dehydrogenase"/>
    <property type="match status" value="1"/>
</dbReference>
<reference evidence="3" key="1">
    <citation type="submission" date="2022-07" db="EMBL/GenBank/DDBJ databases">
        <authorList>
            <person name="Wu T."/>
        </authorList>
    </citation>
    <scope>NUCLEOTIDE SEQUENCE</scope>
    <source>
        <strain evidence="3">SD-1</strain>
    </source>
</reference>
<keyword evidence="4" id="KW-1185">Reference proteome</keyword>
<evidence type="ECO:0000256" key="1">
    <source>
        <dbReference type="SAM" id="MobiDB-lite"/>
    </source>
</evidence>
<evidence type="ECO:0000313" key="4">
    <source>
        <dbReference type="Proteomes" id="UP001163293"/>
    </source>
</evidence>
<evidence type="ECO:0000313" key="3">
    <source>
        <dbReference type="EMBL" id="UYV97620.1"/>
    </source>
</evidence>
<dbReference type="NCBIfam" id="NF038015">
    <property type="entry name" value="AztD"/>
    <property type="match status" value="1"/>
</dbReference>
<dbReference type="PROSITE" id="PS51318">
    <property type="entry name" value="TAT"/>
    <property type="match status" value="1"/>
</dbReference>
<feature type="signal peptide" evidence="2">
    <location>
        <begin position="1"/>
        <end position="36"/>
    </location>
</feature>
<dbReference type="AlphaFoldDB" id="A0AAX3EI94"/>
<feature type="chain" id="PRO_5043724320" evidence="2">
    <location>
        <begin position="37"/>
        <end position="429"/>
    </location>
</feature>
<evidence type="ECO:0000256" key="2">
    <source>
        <dbReference type="SAM" id="SignalP"/>
    </source>
</evidence>
<proteinExistence type="predicted"/>
<dbReference type="InterPro" id="IPR047697">
    <property type="entry name" value="AztD-like"/>
</dbReference>
<accession>A0AAX3EI94</accession>
<organism evidence="3 4">
    <name type="scientific">Paenarthrobacter ureafaciens</name>
    <dbReference type="NCBI Taxonomy" id="37931"/>
    <lineage>
        <taxon>Bacteria</taxon>
        <taxon>Bacillati</taxon>
        <taxon>Actinomycetota</taxon>
        <taxon>Actinomycetes</taxon>
        <taxon>Micrococcales</taxon>
        <taxon>Micrococcaceae</taxon>
        <taxon>Paenarthrobacter</taxon>
    </lineage>
</organism>
<feature type="region of interest" description="Disordered" evidence="1">
    <location>
        <begin position="39"/>
        <end position="63"/>
    </location>
</feature>
<dbReference type="InterPro" id="IPR006311">
    <property type="entry name" value="TAT_signal"/>
</dbReference>
<dbReference type="EMBL" id="CP101185">
    <property type="protein sequence ID" value="UYV97620.1"/>
    <property type="molecule type" value="Genomic_DNA"/>
</dbReference>
<keyword evidence="2" id="KW-0732">Signal</keyword>
<gene>
    <name evidence="3" type="primary">aztD</name>
    <name evidence="3" type="ORF">NL394_21765</name>
</gene>
<dbReference type="Proteomes" id="UP001163293">
    <property type="component" value="Chromosome"/>
</dbReference>
<dbReference type="RefSeq" id="WP_069696572.1">
    <property type="nucleotide sequence ID" value="NZ_CP043010.1"/>
</dbReference>
<sequence length="429" mass="44498">MSSITPSFDLPSRTTRRRLRAVAAVGLSATLLGACAAPGNQAGAAPEPSPSTASTKEAPGPAPRLVYTHDGGVAVLDARTLKPVGGVELEGFNRLNPAGDGRHVLISTGDAFRVFDSGAWSEAHGDHSHHYVSDPALTGLSFDADEAGHVVTHAGRTVLFSDGSGKVESFASADLTKGGELPATDQYTTPEPHHGVAVELEDGKMLVTLGNEESRKGIAILSAGKGQDRREIARNEDCPGVHGEAMAGGEAVTVGCTDGMLIYKDGVITKVPSPDAYGRMGNQAGSEKSPVILGDYKVDKGAKLERPTRISLVNTDSASLRLVDIGTSYSFRSLGRGPAGEALVLGTDGGLRVINPLTGAVEKNIPVVAAWEESETWQDPRPALFVQGSTAFVTEPATRTIRAVNLSSGKVAGSAQLEHVPNELTGVTG</sequence>
<protein>
    <submittedName>
        <fullName evidence="3">Zinc metallochaperone AztD</fullName>
    </submittedName>
</protein>